<feature type="domain" description="NmrA-like" evidence="4">
    <location>
        <begin position="4"/>
        <end position="60"/>
    </location>
</feature>
<dbReference type="Gene3D" id="3.40.50.720">
    <property type="entry name" value="NAD(P)-binding Rossmann-like Domain"/>
    <property type="match status" value="1"/>
</dbReference>
<evidence type="ECO:0000256" key="2">
    <source>
        <dbReference type="ARBA" id="ARBA00022857"/>
    </source>
</evidence>
<evidence type="ECO:0000256" key="1">
    <source>
        <dbReference type="ARBA" id="ARBA00006328"/>
    </source>
</evidence>
<dbReference type="InterPro" id="IPR051164">
    <property type="entry name" value="NmrA-like_oxidored"/>
</dbReference>
<dbReference type="InterPro" id="IPR036291">
    <property type="entry name" value="NAD(P)-bd_dom_sf"/>
</dbReference>
<dbReference type="SUPFAM" id="SSF51735">
    <property type="entry name" value="NAD(P)-binding Rossmann-fold domains"/>
    <property type="match status" value="1"/>
</dbReference>
<dbReference type="AlphaFoldDB" id="A0A9P9D2M9"/>
<reference evidence="5" key="1">
    <citation type="journal article" date="2021" name="Nat. Commun.">
        <title>Genetic determinants of endophytism in the Arabidopsis root mycobiome.</title>
        <authorList>
            <person name="Mesny F."/>
            <person name="Miyauchi S."/>
            <person name="Thiergart T."/>
            <person name="Pickel B."/>
            <person name="Atanasova L."/>
            <person name="Karlsson M."/>
            <person name="Huettel B."/>
            <person name="Barry K.W."/>
            <person name="Haridas S."/>
            <person name="Chen C."/>
            <person name="Bauer D."/>
            <person name="Andreopoulos W."/>
            <person name="Pangilinan J."/>
            <person name="LaButti K."/>
            <person name="Riley R."/>
            <person name="Lipzen A."/>
            <person name="Clum A."/>
            <person name="Drula E."/>
            <person name="Henrissat B."/>
            <person name="Kohler A."/>
            <person name="Grigoriev I.V."/>
            <person name="Martin F.M."/>
            <person name="Hacquard S."/>
        </authorList>
    </citation>
    <scope>NUCLEOTIDE SEQUENCE</scope>
    <source>
        <strain evidence="5">MPI-CAGE-AT-0021</strain>
    </source>
</reference>
<evidence type="ECO:0000313" key="5">
    <source>
        <dbReference type="EMBL" id="KAH7111504.1"/>
    </source>
</evidence>
<gene>
    <name evidence="5" type="ORF">B0J13DRAFT_534353</name>
</gene>
<protein>
    <recommendedName>
        <fullName evidence="4">NmrA-like domain-containing protein</fullName>
    </recommendedName>
</protein>
<name>A0A9P9D2M9_9HYPO</name>
<evidence type="ECO:0000256" key="3">
    <source>
        <dbReference type="SAM" id="MobiDB-lite"/>
    </source>
</evidence>
<dbReference type="Pfam" id="PF05368">
    <property type="entry name" value="NmrA"/>
    <property type="match status" value="1"/>
</dbReference>
<dbReference type="Proteomes" id="UP000717696">
    <property type="component" value="Unassembled WGS sequence"/>
</dbReference>
<accession>A0A9P9D2M9</accession>
<dbReference type="PANTHER" id="PTHR42748:SF31">
    <property type="entry name" value="NMRA-LIKE DOMAIN-CONTAINING PROTEIN-RELATED"/>
    <property type="match status" value="1"/>
</dbReference>
<dbReference type="GO" id="GO:0005634">
    <property type="term" value="C:nucleus"/>
    <property type="evidence" value="ECO:0007669"/>
    <property type="project" value="TreeGrafter"/>
</dbReference>
<comment type="similarity">
    <text evidence="1">Belongs to the NmrA-type oxidoreductase family.</text>
</comment>
<dbReference type="PANTHER" id="PTHR42748">
    <property type="entry name" value="NITROGEN METABOLITE REPRESSION PROTEIN NMRA FAMILY MEMBER"/>
    <property type="match status" value="1"/>
</dbReference>
<keyword evidence="6" id="KW-1185">Reference proteome</keyword>
<dbReference type="EMBL" id="JAGMUU010000056">
    <property type="protein sequence ID" value="KAH7111504.1"/>
    <property type="molecule type" value="Genomic_DNA"/>
</dbReference>
<dbReference type="OrthoDB" id="300709at2759"/>
<evidence type="ECO:0000259" key="4">
    <source>
        <dbReference type="Pfam" id="PF05368"/>
    </source>
</evidence>
<proteinExistence type="inferred from homology"/>
<feature type="compositionally biased region" description="Low complexity" evidence="3">
    <location>
        <begin position="88"/>
        <end position="103"/>
    </location>
</feature>
<sequence length="133" mass="14285">MAGKKIITVFGATGQQGGSVVDIFLNDPKLKNEWSVRAVTRDITKESAKKLAAQGAEVVQNVSLFRFIPSPATLYRMALECSCNQYAARAGSSSGRSRQSAGRNRLRGIGSDLPWPAHGRRVLTLHPVCGDGT</sequence>
<feature type="region of interest" description="Disordered" evidence="3">
    <location>
        <begin position="88"/>
        <end position="110"/>
    </location>
</feature>
<comment type="caution">
    <text evidence="5">The sequence shown here is derived from an EMBL/GenBank/DDBJ whole genome shotgun (WGS) entry which is preliminary data.</text>
</comment>
<evidence type="ECO:0000313" key="6">
    <source>
        <dbReference type="Proteomes" id="UP000717696"/>
    </source>
</evidence>
<organism evidence="5 6">
    <name type="scientific">Dactylonectria estremocensis</name>
    <dbReference type="NCBI Taxonomy" id="1079267"/>
    <lineage>
        <taxon>Eukaryota</taxon>
        <taxon>Fungi</taxon>
        <taxon>Dikarya</taxon>
        <taxon>Ascomycota</taxon>
        <taxon>Pezizomycotina</taxon>
        <taxon>Sordariomycetes</taxon>
        <taxon>Hypocreomycetidae</taxon>
        <taxon>Hypocreales</taxon>
        <taxon>Nectriaceae</taxon>
        <taxon>Dactylonectria</taxon>
    </lineage>
</organism>
<keyword evidence="2" id="KW-0521">NADP</keyword>
<dbReference type="InterPro" id="IPR008030">
    <property type="entry name" value="NmrA-like"/>
</dbReference>